<sequence>MPHFITNRPRKFAVWQDSGVLKSHFRWEYVNVVVYAVGGLIFVLGSVFFLPELTDLIEVGAWLFVVGSFLYLIVSSHDFVEFLHYENKKSILDATAAITYILGSLLFIVGSILFLPQVEEQIAGAWCFITGSAVFVVGAILNAMQVFEFSTVWTQRYMNLTAACYMIGSTLFASASVPYLFSFDDAGDKLTLDRYLGYQYILGSLFFLLGGLLNGLRAYLLQTGETKKQEDQVHYASQTADEHNKRNRANEA</sequence>
<dbReference type="Pfam" id="PF14145">
    <property type="entry name" value="YrhK"/>
    <property type="match status" value="2"/>
</dbReference>
<organism evidence="4">
    <name type="scientific">Phaeodactylum tricornutum</name>
    <name type="common">Diatom</name>
    <dbReference type="NCBI Taxonomy" id="2850"/>
    <lineage>
        <taxon>Eukaryota</taxon>
        <taxon>Sar</taxon>
        <taxon>Stramenopiles</taxon>
        <taxon>Ochrophyta</taxon>
        <taxon>Bacillariophyta</taxon>
        <taxon>Bacillariophyceae</taxon>
        <taxon>Bacillariophycidae</taxon>
        <taxon>Naviculales</taxon>
        <taxon>Phaeodactylaceae</taxon>
        <taxon>Phaeodactylum</taxon>
    </lineage>
</organism>
<feature type="compositionally biased region" description="Basic and acidic residues" evidence="1">
    <location>
        <begin position="240"/>
        <end position="252"/>
    </location>
</feature>
<feature type="domain" description="YrhK" evidence="3">
    <location>
        <begin position="26"/>
        <end position="80"/>
    </location>
</feature>
<evidence type="ECO:0000313" key="4">
    <source>
        <dbReference type="EMBL" id="CAG9292662.1"/>
    </source>
</evidence>
<dbReference type="EMBL" id="OU594948">
    <property type="protein sequence ID" value="CAG9292662.1"/>
    <property type="molecule type" value="Genomic_DNA"/>
</dbReference>
<feature type="transmembrane region" description="Helical" evidence="2">
    <location>
        <begin position="29"/>
        <end position="50"/>
    </location>
</feature>
<name>A0A8J9TF13_PHATR</name>
<protein>
    <recommendedName>
        <fullName evidence="3">YrhK domain-containing protein</fullName>
    </recommendedName>
</protein>
<feature type="transmembrane region" description="Helical" evidence="2">
    <location>
        <begin position="162"/>
        <end position="181"/>
    </location>
</feature>
<dbReference type="PANTHER" id="PTHR34967:SF1">
    <property type="entry name" value="OS02G0257200 PROTEIN"/>
    <property type="match status" value="1"/>
</dbReference>
<feature type="transmembrane region" description="Helical" evidence="2">
    <location>
        <begin position="121"/>
        <end position="141"/>
    </location>
</feature>
<dbReference type="InterPro" id="IPR025424">
    <property type="entry name" value="YrhK_domain"/>
</dbReference>
<feature type="domain" description="YrhK" evidence="3">
    <location>
        <begin position="92"/>
        <end position="145"/>
    </location>
</feature>
<dbReference type="OMA" id="CWAFING"/>
<keyword evidence="2" id="KW-1133">Transmembrane helix</keyword>
<feature type="region of interest" description="Disordered" evidence="1">
    <location>
        <begin position="231"/>
        <end position="252"/>
    </location>
</feature>
<feature type="transmembrane region" description="Helical" evidence="2">
    <location>
        <begin position="56"/>
        <end position="74"/>
    </location>
</feature>
<feature type="transmembrane region" description="Helical" evidence="2">
    <location>
        <begin position="201"/>
        <end position="220"/>
    </location>
</feature>
<evidence type="ECO:0000256" key="1">
    <source>
        <dbReference type="SAM" id="MobiDB-lite"/>
    </source>
</evidence>
<dbReference type="AlphaFoldDB" id="A0A8J9TF13"/>
<proteinExistence type="predicted"/>
<keyword evidence="2" id="KW-0472">Membrane</keyword>
<dbReference type="PANTHER" id="PTHR34967">
    <property type="entry name" value="OS02G0257200 PROTEIN"/>
    <property type="match status" value="1"/>
</dbReference>
<keyword evidence="2" id="KW-0812">Transmembrane</keyword>
<feature type="transmembrane region" description="Helical" evidence="2">
    <location>
        <begin position="94"/>
        <end position="115"/>
    </location>
</feature>
<evidence type="ECO:0000259" key="3">
    <source>
        <dbReference type="Pfam" id="PF14145"/>
    </source>
</evidence>
<dbReference type="Proteomes" id="UP000836788">
    <property type="component" value="Chromosome 7"/>
</dbReference>
<reference evidence="4" key="1">
    <citation type="submission" date="2022-02" db="EMBL/GenBank/DDBJ databases">
        <authorList>
            <person name="Giguere J D."/>
        </authorList>
    </citation>
    <scope>NUCLEOTIDE SEQUENCE</scope>
    <source>
        <strain evidence="4">CCAP 1055/1</strain>
    </source>
</reference>
<accession>A0A8J9TF13</accession>
<evidence type="ECO:0000256" key="2">
    <source>
        <dbReference type="SAM" id="Phobius"/>
    </source>
</evidence>
<gene>
    <name evidence="4" type="ORF">PTTT1_LOCUS49303</name>
</gene>